<keyword evidence="2" id="KW-1185">Reference proteome</keyword>
<evidence type="ECO:0000313" key="2">
    <source>
        <dbReference type="Proteomes" id="UP000005297"/>
    </source>
</evidence>
<dbReference type="HOGENOM" id="CLU_2219951_0_0_0"/>
<comment type="caution">
    <text evidence="1">The sequence shown here is derived from an EMBL/GenBank/DDBJ whole genome shotgun (WGS) entry which is preliminary data.</text>
</comment>
<dbReference type="STRING" id="314344.AL013_10615"/>
<organism evidence="1 2">
    <name type="scientific">Mariprofundus ferrooxydans PV-1</name>
    <dbReference type="NCBI Taxonomy" id="314345"/>
    <lineage>
        <taxon>Bacteria</taxon>
        <taxon>Pseudomonadati</taxon>
        <taxon>Pseudomonadota</taxon>
        <taxon>Candidatius Mariprofundia</taxon>
        <taxon>Mariprofundales</taxon>
        <taxon>Mariprofundaceae</taxon>
        <taxon>Mariprofundus</taxon>
    </lineage>
</organism>
<reference evidence="1 2" key="1">
    <citation type="submission" date="2006-09" db="EMBL/GenBank/DDBJ databases">
        <authorList>
            <person name="Emerson D."/>
            <person name="Ferriera S."/>
            <person name="Johnson J."/>
            <person name="Kravitz S."/>
            <person name="Halpern A."/>
            <person name="Remington K."/>
            <person name="Beeson K."/>
            <person name="Tran B."/>
            <person name="Rogers Y.-H."/>
            <person name="Friedman R."/>
            <person name="Venter J.C."/>
        </authorList>
    </citation>
    <scope>NUCLEOTIDE SEQUENCE [LARGE SCALE GENOMIC DNA]</scope>
    <source>
        <strain evidence="1 2">PV-1</strain>
    </source>
</reference>
<sequence>MALKNWPLKTYTALAWTDLVVDAGATNGTVIGSVLISNTTAGVLNAEMRVTDAAGTELAQVLPASAIAANDSAILDAKAINLVSGQKLQIRADAVGLHFLCSGVDE</sequence>
<gene>
    <name evidence="1" type="ORF">SPV1_02687</name>
</gene>
<accession>Q0F1T1</accession>
<name>Q0F1T1_9PROT</name>
<dbReference type="EMBL" id="AATS01000002">
    <property type="protein sequence ID" value="EAU55819.1"/>
    <property type="molecule type" value="Genomic_DNA"/>
</dbReference>
<dbReference type="Proteomes" id="UP000005297">
    <property type="component" value="Unassembled WGS sequence"/>
</dbReference>
<dbReference type="AlphaFoldDB" id="Q0F1T1"/>
<proteinExistence type="predicted"/>
<protein>
    <submittedName>
        <fullName evidence="1">Uncharacterized protein</fullName>
    </submittedName>
</protein>
<dbReference type="RefSeq" id="WP_009850838.1">
    <property type="nucleotide sequence ID" value="NZ_DS022295.1"/>
</dbReference>
<dbReference type="InParanoid" id="Q0F1T1"/>
<evidence type="ECO:0000313" key="1">
    <source>
        <dbReference type="EMBL" id="EAU55819.1"/>
    </source>
</evidence>